<proteinExistence type="predicted"/>
<keyword evidence="1" id="KW-0732">Signal</keyword>
<sequence>MKKIFSIATCIAVVLTGCMSAEEQAAANKVITALPTEVEGCTFIADVDNNGPYSTVGMARFNLKHQAAQMGATHLVEKYAHTEHITFKLLGVVLSGRAYKCPAGKGPIVNNENGKLQYDFPMTDPEQDIIND</sequence>
<organism evidence="2 3">
    <name type="scientific">Succinivibrio dextrinosolvens</name>
    <dbReference type="NCBI Taxonomy" id="83771"/>
    <lineage>
        <taxon>Bacteria</taxon>
        <taxon>Pseudomonadati</taxon>
        <taxon>Pseudomonadota</taxon>
        <taxon>Gammaproteobacteria</taxon>
        <taxon>Aeromonadales</taxon>
        <taxon>Succinivibrionaceae</taxon>
        <taxon>Succinivibrio</taxon>
    </lineage>
</organism>
<name>A0A662ZCC8_9GAMM</name>
<evidence type="ECO:0008006" key="4">
    <source>
        <dbReference type="Google" id="ProtNLM"/>
    </source>
</evidence>
<feature type="chain" id="PRO_5024789421" description="DUF4156 domain-containing protein" evidence="1">
    <location>
        <begin position="22"/>
        <end position="132"/>
    </location>
</feature>
<dbReference type="PROSITE" id="PS51257">
    <property type="entry name" value="PROKAR_LIPOPROTEIN"/>
    <property type="match status" value="1"/>
</dbReference>
<reference evidence="2 3" key="1">
    <citation type="submission" date="2016-10" db="EMBL/GenBank/DDBJ databases">
        <authorList>
            <person name="Varghese N."/>
            <person name="Submissions S."/>
        </authorList>
    </citation>
    <scope>NUCLEOTIDE SEQUENCE [LARGE SCALE GENOMIC DNA]</scope>
    <source>
        <strain evidence="2 3">22B</strain>
    </source>
</reference>
<dbReference type="OrthoDB" id="7060024at2"/>
<evidence type="ECO:0000313" key="3">
    <source>
        <dbReference type="Proteomes" id="UP000243374"/>
    </source>
</evidence>
<dbReference type="Proteomes" id="UP000243374">
    <property type="component" value="Unassembled WGS sequence"/>
</dbReference>
<dbReference type="RefSeq" id="WP_074841075.1">
    <property type="nucleotide sequence ID" value="NZ_CP047056.1"/>
</dbReference>
<dbReference type="EMBL" id="FOSF01000040">
    <property type="protein sequence ID" value="SFK22480.1"/>
    <property type="molecule type" value="Genomic_DNA"/>
</dbReference>
<evidence type="ECO:0000256" key="1">
    <source>
        <dbReference type="SAM" id="SignalP"/>
    </source>
</evidence>
<gene>
    <name evidence="2" type="ORF">SAMN04487865_104011</name>
</gene>
<keyword evidence="3" id="KW-1185">Reference proteome</keyword>
<dbReference type="AlphaFoldDB" id="A0A662ZCC8"/>
<accession>A0A662ZCC8</accession>
<feature type="signal peptide" evidence="1">
    <location>
        <begin position="1"/>
        <end position="21"/>
    </location>
</feature>
<evidence type="ECO:0000313" key="2">
    <source>
        <dbReference type="EMBL" id="SFK22480.1"/>
    </source>
</evidence>
<protein>
    <recommendedName>
        <fullName evidence="4">DUF4156 domain-containing protein</fullName>
    </recommendedName>
</protein>